<dbReference type="AlphaFoldDB" id="A0A2U1AJQ9"/>
<keyword evidence="1" id="KW-0732">Signal</keyword>
<feature type="chain" id="PRO_5015444663" evidence="1">
    <location>
        <begin position="19"/>
        <end position="153"/>
    </location>
</feature>
<accession>A0A2U1AJQ9</accession>
<dbReference type="Pfam" id="PF14534">
    <property type="entry name" value="DUF4440"/>
    <property type="match status" value="1"/>
</dbReference>
<dbReference type="SUPFAM" id="SSF54427">
    <property type="entry name" value="NTF2-like"/>
    <property type="match status" value="1"/>
</dbReference>
<gene>
    <name evidence="3" type="ORF">C8E01_12412</name>
</gene>
<name>A0A2U1AJQ9_9BACT</name>
<dbReference type="InterPro" id="IPR032710">
    <property type="entry name" value="NTF2-like_dom_sf"/>
</dbReference>
<feature type="signal peptide" evidence="1">
    <location>
        <begin position="1"/>
        <end position="18"/>
    </location>
</feature>
<comment type="caution">
    <text evidence="3">The sequence shown here is derived from an EMBL/GenBank/DDBJ whole genome shotgun (WGS) entry which is preliminary data.</text>
</comment>
<organism evidence="3 4">
    <name type="scientific">Pontibacter virosus</name>
    <dbReference type="NCBI Taxonomy" id="1765052"/>
    <lineage>
        <taxon>Bacteria</taxon>
        <taxon>Pseudomonadati</taxon>
        <taxon>Bacteroidota</taxon>
        <taxon>Cytophagia</taxon>
        <taxon>Cytophagales</taxon>
        <taxon>Hymenobacteraceae</taxon>
        <taxon>Pontibacter</taxon>
    </lineage>
</organism>
<evidence type="ECO:0000313" key="3">
    <source>
        <dbReference type="EMBL" id="PVY36656.1"/>
    </source>
</evidence>
<sequence length="153" mass="16964">MKNILYTLFALFFLASCAKLEGGESVDVRELNQEFISAWNARDSDKVIAMMSEDVQFLQGEVIYRGKSEVSDKWVRETMGTIADLKTYPVSSGSDTQIAYEAGTFSVDVLPASPGEPRGLGEGNFMLLWKKGEDGNWKLSYAQLEGHPVVARN</sequence>
<dbReference type="RefSeq" id="WP_116545397.1">
    <property type="nucleotide sequence ID" value="NZ_QEKI01000024.1"/>
</dbReference>
<dbReference type="EMBL" id="QEKI01000024">
    <property type="protein sequence ID" value="PVY36656.1"/>
    <property type="molecule type" value="Genomic_DNA"/>
</dbReference>
<dbReference type="Proteomes" id="UP000245466">
    <property type="component" value="Unassembled WGS sequence"/>
</dbReference>
<proteinExistence type="predicted"/>
<protein>
    <submittedName>
        <fullName evidence="3">Ketosteroid isomerase-like protein</fullName>
    </submittedName>
</protein>
<evidence type="ECO:0000256" key="1">
    <source>
        <dbReference type="SAM" id="SignalP"/>
    </source>
</evidence>
<reference evidence="3 4" key="1">
    <citation type="submission" date="2018-04" db="EMBL/GenBank/DDBJ databases">
        <title>Genomic Encyclopedia of Type Strains, Phase IV (KMG-IV): sequencing the most valuable type-strain genomes for metagenomic binning, comparative biology and taxonomic classification.</title>
        <authorList>
            <person name="Goeker M."/>
        </authorList>
    </citation>
    <scope>NUCLEOTIDE SEQUENCE [LARGE SCALE GENOMIC DNA]</scope>
    <source>
        <strain evidence="3 4">DSM 100231</strain>
    </source>
</reference>
<dbReference type="Gene3D" id="3.10.450.50">
    <property type="match status" value="1"/>
</dbReference>
<feature type="domain" description="DUF4440" evidence="2">
    <location>
        <begin position="28"/>
        <end position="139"/>
    </location>
</feature>
<evidence type="ECO:0000313" key="4">
    <source>
        <dbReference type="Proteomes" id="UP000245466"/>
    </source>
</evidence>
<dbReference type="OrthoDB" id="979496at2"/>
<keyword evidence="3" id="KW-0413">Isomerase</keyword>
<keyword evidence="4" id="KW-1185">Reference proteome</keyword>
<evidence type="ECO:0000259" key="2">
    <source>
        <dbReference type="Pfam" id="PF14534"/>
    </source>
</evidence>
<dbReference type="InterPro" id="IPR027843">
    <property type="entry name" value="DUF4440"/>
</dbReference>
<dbReference type="GO" id="GO:0016853">
    <property type="term" value="F:isomerase activity"/>
    <property type="evidence" value="ECO:0007669"/>
    <property type="project" value="UniProtKB-KW"/>
</dbReference>
<dbReference type="PROSITE" id="PS51257">
    <property type="entry name" value="PROKAR_LIPOPROTEIN"/>
    <property type="match status" value="1"/>
</dbReference>